<name>A0AAV8V4X1_9CUCU</name>
<dbReference type="PANTHER" id="PTHR33568">
    <property type="entry name" value="DNA POLYMERASE"/>
    <property type="match status" value="1"/>
</dbReference>
<comment type="similarity">
    <text evidence="1">Belongs to the DNA polymerase type-B family.</text>
</comment>
<sequence>MEFRTPSHTEEERALTGTWVIDEVKKALEMGYRMLKVHEASGWPQHCRTDEEKNRYIEEFLEREDVKLEFAEIVENPGLRSLAKLILNSFWGKLGQRENQPKTAIVRNPRVPTHAFQPGDIDESYDPLTTVNVTIAAYVTTQARLKLYSYLEKLGDRVLYYDTDSVIYVSREGEWDVPTGSCLGEMTDELEGYGAGSHIKEFVSGGPKNYAYKFFAAKDNEEKVTCKVKGISLNYAASQLVNFDMIKEMILSPTEPVYIAAKNIRRTKEHEVVTREETKIYKPLSTKRCFLDDHSSYPYGHKRCRTE</sequence>
<dbReference type="GO" id="GO:0003887">
    <property type="term" value="F:DNA-directed DNA polymerase activity"/>
    <property type="evidence" value="ECO:0007669"/>
    <property type="project" value="UniProtKB-KW"/>
</dbReference>
<dbReference type="PANTHER" id="PTHR33568:SF3">
    <property type="entry name" value="DNA-DIRECTED DNA POLYMERASE"/>
    <property type="match status" value="1"/>
</dbReference>
<evidence type="ECO:0000256" key="4">
    <source>
        <dbReference type="ARBA" id="ARBA00022695"/>
    </source>
</evidence>
<organism evidence="10 11">
    <name type="scientific">Exocentrus adspersus</name>
    <dbReference type="NCBI Taxonomy" id="1586481"/>
    <lineage>
        <taxon>Eukaryota</taxon>
        <taxon>Metazoa</taxon>
        <taxon>Ecdysozoa</taxon>
        <taxon>Arthropoda</taxon>
        <taxon>Hexapoda</taxon>
        <taxon>Insecta</taxon>
        <taxon>Pterygota</taxon>
        <taxon>Neoptera</taxon>
        <taxon>Endopterygota</taxon>
        <taxon>Coleoptera</taxon>
        <taxon>Polyphaga</taxon>
        <taxon>Cucujiformia</taxon>
        <taxon>Chrysomeloidea</taxon>
        <taxon>Cerambycidae</taxon>
        <taxon>Lamiinae</taxon>
        <taxon>Acanthocinini</taxon>
        <taxon>Exocentrus</taxon>
    </lineage>
</organism>
<keyword evidence="5" id="KW-0235">DNA replication</keyword>
<keyword evidence="3" id="KW-0808">Transferase</keyword>
<evidence type="ECO:0000259" key="9">
    <source>
        <dbReference type="Pfam" id="PF03175"/>
    </source>
</evidence>
<keyword evidence="7" id="KW-0238">DNA-binding</keyword>
<dbReference type="Pfam" id="PF03175">
    <property type="entry name" value="DNA_pol_B_2"/>
    <property type="match status" value="1"/>
</dbReference>
<evidence type="ECO:0000313" key="11">
    <source>
        <dbReference type="Proteomes" id="UP001159042"/>
    </source>
</evidence>
<dbReference type="AlphaFoldDB" id="A0AAV8V4X1"/>
<dbReference type="GO" id="GO:0006260">
    <property type="term" value="P:DNA replication"/>
    <property type="evidence" value="ECO:0007669"/>
    <property type="project" value="UniProtKB-KW"/>
</dbReference>
<gene>
    <name evidence="10" type="ORF">NQ315_002897</name>
</gene>
<evidence type="ECO:0000256" key="2">
    <source>
        <dbReference type="ARBA" id="ARBA00012417"/>
    </source>
</evidence>
<dbReference type="InterPro" id="IPR004868">
    <property type="entry name" value="DNA-dir_DNA_pol_B_mt/vir"/>
</dbReference>
<dbReference type="GO" id="GO:0000166">
    <property type="term" value="F:nucleotide binding"/>
    <property type="evidence" value="ECO:0007669"/>
    <property type="project" value="InterPro"/>
</dbReference>
<feature type="domain" description="DNA-directed DNA polymerase family B mitochondria/virus" evidence="9">
    <location>
        <begin position="14"/>
        <end position="111"/>
    </location>
</feature>
<dbReference type="InterPro" id="IPR043502">
    <property type="entry name" value="DNA/RNA_pol_sf"/>
</dbReference>
<dbReference type="SUPFAM" id="SSF56672">
    <property type="entry name" value="DNA/RNA polymerases"/>
    <property type="match status" value="1"/>
</dbReference>
<evidence type="ECO:0000256" key="3">
    <source>
        <dbReference type="ARBA" id="ARBA00022679"/>
    </source>
</evidence>
<keyword evidence="6" id="KW-0239">DNA-directed DNA polymerase</keyword>
<proteinExistence type="inferred from homology"/>
<reference evidence="10 11" key="1">
    <citation type="journal article" date="2023" name="Insect Mol. Biol.">
        <title>Genome sequencing provides insights into the evolution of gene families encoding plant cell wall-degrading enzymes in longhorned beetles.</title>
        <authorList>
            <person name="Shin N.R."/>
            <person name="Okamura Y."/>
            <person name="Kirsch R."/>
            <person name="Pauchet Y."/>
        </authorList>
    </citation>
    <scope>NUCLEOTIDE SEQUENCE [LARGE SCALE GENOMIC DNA]</scope>
    <source>
        <strain evidence="10">EAD_L_NR</strain>
    </source>
</reference>
<keyword evidence="4" id="KW-0548">Nucleotidyltransferase</keyword>
<dbReference type="Proteomes" id="UP001159042">
    <property type="component" value="Unassembled WGS sequence"/>
</dbReference>
<dbReference type="Gene3D" id="1.10.287.690">
    <property type="entry name" value="Helix hairpin bin"/>
    <property type="match status" value="1"/>
</dbReference>
<dbReference type="GO" id="GO:0003677">
    <property type="term" value="F:DNA binding"/>
    <property type="evidence" value="ECO:0007669"/>
    <property type="project" value="UniProtKB-KW"/>
</dbReference>
<keyword evidence="11" id="KW-1185">Reference proteome</keyword>
<evidence type="ECO:0000256" key="1">
    <source>
        <dbReference type="ARBA" id="ARBA00005755"/>
    </source>
</evidence>
<evidence type="ECO:0000256" key="8">
    <source>
        <dbReference type="ARBA" id="ARBA00049244"/>
    </source>
</evidence>
<protein>
    <recommendedName>
        <fullName evidence="2">DNA-directed DNA polymerase</fullName>
        <ecNumber evidence="2">2.7.7.7</ecNumber>
    </recommendedName>
</protein>
<accession>A0AAV8V4X1</accession>
<evidence type="ECO:0000313" key="10">
    <source>
        <dbReference type="EMBL" id="KAJ8909289.1"/>
    </source>
</evidence>
<evidence type="ECO:0000256" key="5">
    <source>
        <dbReference type="ARBA" id="ARBA00022705"/>
    </source>
</evidence>
<dbReference type="EC" id="2.7.7.7" evidence="2"/>
<comment type="caution">
    <text evidence="10">The sequence shown here is derived from an EMBL/GenBank/DDBJ whole genome shotgun (WGS) entry which is preliminary data.</text>
</comment>
<comment type="catalytic activity">
    <reaction evidence="8">
        <text>DNA(n) + a 2'-deoxyribonucleoside 5'-triphosphate = DNA(n+1) + diphosphate</text>
        <dbReference type="Rhea" id="RHEA:22508"/>
        <dbReference type="Rhea" id="RHEA-COMP:17339"/>
        <dbReference type="Rhea" id="RHEA-COMP:17340"/>
        <dbReference type="ChEBI" id="CHEBI:33019"/>
        <dbReference type="ChEBI" id="CHEBI:61560"/>
        <dbReference type="ChEBI" id="CHEBI:173112"/>
        <dbReference type="EC" id="2.7.7.7"/>
    </reaction>
</comment>
<dbReference type="InterPro" id="IPR023211">
    <property type="entry name" value="DNA_pol_palm_dom_sf"/>
</dbReference>
<evidence type="ECO:0000256" key="7">
    <source>
        <dbReference type="ARBA" id="ARBA00023125"/>
    </source>
</evidence>
<evidence type="ECO:0000256" key="6">
    <source>
        <dbReference type="ARBA" id="ARBA00022932"/>
    </source>
</evidence>
<dbReference type="EMBL" id="JANEYG010000681">
    <property type="protein sequence ID" value="KAJ8909289.1"/>
    <property type="molecule type" value="Genomic_DNA"/>
</dbReference>
<dbReference type="Gene3D" id="3.90.1600.10">
    <property type="entry name" value="Palm domain of DNA polymerase"/>
    <property type="match status" value="1"/>
</dbReference>